<dbReference type="CDD" id="cd01948">
    <property type="entry name" value="EAL"/>
    <property type="match status" value="1"/>
</dbReference>
<dbReference type="Pfam" id="PF13188">
    <property type="entry name" value="PAS_8"/>
    <property type="match status" value="1"/>
</dbReference>
<dbReference type="Gene3D" id="2.10.70.100">
    <property type="match status" value="1"/>
</dbReference>
<dbReference type="InterPro" id="IPR043128">
    <property type="entry name" value="Rev_trsase/Diguanyl_cyclase"/>
</dbReference>
<name>A0ABR9D9B5_9GAMM</name>
<dbReference type="Gene3D" id="3.30.70.270">
    <property type="match status" value="1"/>
</dbReference>
<dbReference type="InterPro" id="IPR001633">
    <property type="entry name" value="EAL_dom"/>
</dbReference>
<dbReference type="Pfam" id="PF00990">
    <property type="entry name" value="GGDEF"/>
    <property type="match status" value="1"/>
</dbReference>
<dbReference type="InterPro" id="IPR052155">
    <property type="entry name" value="Biofilm_reg_signaling"/>
</dbReference>
<dbReference type="RefSeq" id="WP_192377043.1">
    <property type="nucleotide sequence ID" value="NZ_CAJHIV010000001.1"/>
</dbReference>
<dbReference type="Proteomes" id="UP000652176">
    <property type="component" value="Unassembled WGS sequence"/>
</dbReference>
<dbReference type="SMART" id="SM00086">
    <property type="entry name" value="PAC"/>
    <property type="match status" value="2"/>
</dbReference>
<dbReference type="PROSITE" id="PS50883">
    <property type="entry name" value="EAL"/>
    <property type="match status" value="1"/>
</dbReference>
<dbReference type="PANTHER" id="PTHR44757:SF2">
    <property type="entry name" value="BIOFILM ARCHITECTURE MAINTENANCE PROTEIN MBAA"/>
    <property type="match status" value="1"/>
</dbReference>
<feature type="domain" description="PAS" evidence="1">
    <location>
        <begin position="167"/>
        <end position="220"/>
    </location>
</feature>
<comment type="caution">
    <text evidence="5">The sequence shown here is derived from an EMBL/GenBank/DDBJ whole genome shotgun (WGS) entry which is preliminary data.</text>
</comment>
<dbReference type="NCBIfam" id="TIGR00254">
    <property type="entry name" value="GGDEF"/>
    <property type="match status" value="1"/>
</dbReference>
<gene>
    <name evidence="5" type="ORF">IE877_23780</name>
</gene>
<feature type="domain" description="PAS" evidence="1">
    <location>
        <begin position="276"/>
        <end position="347"/>
    </location>
</feature>
<dbReference type="PROSITE" id="PS50112">
    <property type="entry name" value="PAS"/>
    <property type="match status" value="2"/>
</dbReference>
<accession>A0ABR9D9B5</accession>
<dbReference type="InterPro" id="IPR001610">
    <property type="entry name" value="PAC"/>
</dbReference>
<dbReference type="CDD" id="cd01949">
    <property type="entry name" value="GGDEF"/>
    <property type="match status" value="1"/>
</dbReference>
<dbReference type="Pfam" id="PF00563">
    <property type="entry name" value="EAL"/>
    <property type="match status" value="1"/>
</dbReference>
<evidence type="ECO:0000313" key="5">
    <source>
        <dbReference type="EMBL" id="MBD9358853.1"/>
    </source>
</evidence>
<sequence>MSQDFKSDIAAAFDNELADKFNIDTYQALVEHMLNGVAYCRMFYHDDQPNDFIYLYTNPAFEQLTGLKQVVGKPVSEVIPGIRETDPQLLNTYSRVAAGGKPERFETFVESLGMWFWISIYSPLPEHFVAIFDVITERKQIELELIEANERWSLAQRDAAAGAWYWDVGDNIIYWSKELYELFGLDPQTATANFETWRSIIHVDDRQQAENNIYQAIREHLPLSNEYRIITPDCAIRWIRALGNTSYDTDGLPKRMTGICLDITRSKAVEDELRESEARYRQMFQANPHPMWLYDVETLQFLAVNDAAIAHYGYSEQEFLSMTITAIRPPKDVPRLIDHLQQLNGQAQHHSGLWHHRKKDGTFIDVEISSHEIEYEGRHAKIVLAYDVTERQRAEQRIQFLANFDPLTELPNRGQLDDHLRYALSLAKRSNGHLALMFLDLDHFKDINDTLGHSVGDAILIELAKRLRLVLREEDTVTRLGGDEFILLLPGVDVNGAVHVAQKLLSTIAEPFQIEHYDLVLTASIGVAIYPADGVDLETLSKSADTAMYRAKQEGRQGYQFFTQEMQSRSVRNLQIVNALRQAQQLNQLQVYYQPQVSIADGQIIGAEALLRWWHPELGSVSPAEFIPIAEDSRLILSIGEWVIRQAVRQAKDWMKQGFAPLIMAVNLSAVQFRHHDLPALVSRILTEENLPPECLELELTEGVAMHNPQGAIAIMNNLHARGVRMSIDDFGTGYSSLSYLKKFKSYKLKIDQSFVRDINTDVEDKAIVSAIISLAKSLGLKTIAEGVETHDQLSFLKEQGCDEMQGYLISKPLPSDQFEALLNTYRSPSS</sequence>
<dbReference type="InterPro" id="IPR000160">
    <property type="entry name" value="GGDEF_dom"/>
</dbReference>
<dbReference type="NCBIfam" id="TIGR00229">
    <property type="entry name" value="sensory_box"/>
    <property type="match status" value="2"/>
</dbReference>
<dbReference type="PROSITE" id="PS50887">
    <property type="entry name" value="GGDEF"/>
    <property type="match status" value="1"/>
</dbReference>
<feature type="domain" description="GGDEF" evidence="4">
    <location>
        <begin position="432"/>
        <end position="564"/>
    </location>
</feature>
<dbReference type="InterPro" id="IPR029787">
    <property type="entry name" value="Nucleotide_cyclase"/>
</dbReference>
<dbReference type="Pfam" id="PF08447">
    <property type="entry name" value="PAS_3"/>
    <property type="match status" value="1"/>
</dbReference>
<dbReference type="EMBL" id="JACXSS010000001">
    <property type="protein sequence ID" value="MBD9358853.1"/>
    <property type="molecule type" value="Genomic_DNA"/>
</dbReference>
<dbReference type="SMART" id="SM00267">
    <property type="entry name" value="GGDEF"/>
    <property type="match status" value="1"/>
</dbReference>
<dbReference type="InterPro" id="IPR035965">
    <property type="entry name" value="PAS-like_dom_sf"/>
</dbReference>
<dbReference type="InterPro" id="IPR035919">
    <property type="entry name" value="EAL_sf"/>
</dbReference>
<dbReference type="Pfam" id="PF00989">
    <property type="entry name" value="PAS"/>
    <property type="match status" value="1"/>
</dbReference>
<evidence type="ECO:0000259" key="2">
    <source>
        <dbReference type="PROSITE" id="PS50113"/>
    </source>
</evidence>
<dbReference type="Gene3D" id="3.20.20.450">
    <property type="entry name" value="EAL domain"/>
    <property type="match status" value="1"/>
</dbReference>
<dbReference type="Gene3D" id="3.30.450.20">
    <property type="entry name" value="PAS domain"/>
    <property type="match status" value="3"/>
</dbReference>
<evidence type="ECO:0000259" key="4">
    <source>
        <dbReference type="PROSITE" id="PS50887"/>
    </source>
</evidence>
<reference evidence="5 6" key="1">
    <citation type="submission" date="2020-09" db="EMBL/GenBank/DDBJ databases">
        <title>Methylomonas albis sp. nov. and Methylomonas fluvii sp. nov.: Two cold-adapted methanotrophs from the River Elbe and an amended description of Methylovulum psychrotolerans strain Eb1.</title>
        <authorList>
            <person name="Bussmann I.K."/>
            <person name="Klings K.-W."/>
            <person name="Warnstedt J."/>
            <person name="Hoppert M."/>
            <person name="Saborowski A."/>
            <person name="Horn F."/>
            <person name="Liebner S."/>
        </authorList>
    </citation>
    <scope>NUCLEOTIDE SEQUENCE [LARGE SCALE GENOMIC DNA]</scope>
    <source>
        <strain evidence="5 6">EbA</strain>
    </source>
</reference>
<dbReference type="PROSITE" id="PS50113">
    <property type="entry name" value="PAC"/>
    <property type="match status" value="1"/>
</dbReference>
<feature type="domain" description="EAL" evidence="3">
    <location>
        <begin position="573"/>
        <end position="827"/>
    </location>
</feature>
<keyword evidence="6" id="KW-1185">Reference proteome</keyword>
<dbReference type="CDD" id="cd00130">
    <property type="entry name" value="PAS"/>
    <property type="match status" value="2"/>
</dbReference>
<dbReference type="InterPro" id="IPR000700">
    <property type="entry name" value="PAS-assoc_C"/>
</dbReference>
<organism evidence="5 6">
    <name type="scientific">Methylomonas albis</name>
    <dbReference type="NCBI Taxonomy" id="1854563"/>
    <lineage>
        <taxon>Bacteria</taxon>
        <taxon>Pseudomonadati</taxon>
        <taxon>Pseudomonadota</taxon>
        <taxon>Gammaproteobacteria</taxon>
        <taxon>Methylococcales</taxon>
        <taxon>Methylococcaceae</taxon>
        <taxon>Methylomonas</taxon>
    </lineage>
</organism>
<dbReference type="SMART" id="SM00052">
    <property type="entry name" value="EAL"/>
    <property type="match status" value="1"/>
</dbReference>
<evidence type="ECO:0000259" key="1">
    <source>
        <dbReference type="PROSITE" id="PS50112"/>
    </source>
</evidence>
<dbReference type="SUPFAM" id="SSF141868">
    <property type="entry name" value="EAL domain-like"/>
    <property type="match status" value="1"/>
</dbReference>
<dbReference type="InterPro" id="IPR013767">
    <property type="entry name" value="PAS_fold"/>
</dbReference>
<dbReference type="SMART" id="SM00091">
    <property type="entry name" value="PAS"/>
    <property type="match status" value="3"/>
</dbReference>
<dbReference type="SUPFAM" id="SSF55785">
    <property type="entry name" value="PYP-like sensor domain (PAS domain)"/>
    <property type="match status" value="3"/>
</dbReference>
<evidence type="ECO:0000259" key="3">
    <source>
        <dbReference type="PROSITE" id="PS50883"/>
    </source>
</evidence>
<proteinExistence type="predicted"/>
<dbReference type="InterPro" id="IPR013655">
    <property type="entry name" value="PAS_fold_3"/>
</dbReference>
<evidence type="ECO:0000313" key="6">
    <source>
        <dbReference type="Proteomes" id="UP000652176"/>
    </source>
</evidence>
<dbReference type="PANTHER" id="PTHR44757">
    <property type="entry name" value="DIGUANYLATE CYCLASE DGCP"/>
    <property type="match status" value="1"/>
</dbReference>
<dbReference type="SUPFAM" id="SSF55073">
    <property type="entry name" value="Nucleotide cyclase"/>
    <property type="match status" value="1"/>
</dbReference>
<dbReference type="InterPro" id="IPR000014">
    <property type="entry name" value="PAS"/>
</dbReference>
<protein>
    <submittedName>
        <fullName evidence="5">EAL domain-containing protein</fullName>
    </submittedName>
</protein>
<feature type="domain" description="PAC" evidence="2">
    <location>
        <begin position="223"/>
        <end position="275"/>
    </location>
</feature>